<dbReference type="GeneID" id="8365582"/>
<evidence type="ECO:0000313" key="2">
    <source>
        <dbReference type="Proteomes" id="UP000001495"/>
    </source>
</evidence>
<dbReference type="RefSeq" id="WP_015791449.1">
    <property type="nucleotide sequence ID" value="NC_013156.1"/>
</dbReference>
<dbReference type="KEGG" id="mfe:Mefer_0894"/>
<dbReference type="PANTHER" id="PTHR37953:SF1">
    <property type="entry name" value="UPF0127 PROTEIN MJ1496"/>
    <property type="match status" value="1"/>
</dbReference>
<evidence type="ECO:0000313" key="1">
    <source>
        <dbReference type="EMBL" id="ACV24712.1"/>
    </source>
</evidence>
<organism evidence="1 2">
    <name type="scientific">Methanocaldococcus fervens (strain DSM 4213 / JCM 15782 / AG86)</name>
    <name type="common">Methanococcus fervens</name>
    <dbReference type="NCBI Taxonomy" id="573064"/>
    <lineage>
        <taxon>Archaea</taxon>
        <taxon>Methanobacteriati</taxon>
        <taxon>Methanobacteriota</taxon>
        <taxon>Methanomada group</taxon>
        <taxon>Methanococci</taxon>
        <taxon>Methanococcales</taxon>
        <taxon>Methanocaldococcaceae</taxon>
        <taxon>Methanocaldococcus</taxon>
    </lineage>
</organism>
<dbReference type="eggNOG" id="arCOG03113">
    <property type="taxonomic scope" value="Archaea"/>
</dbReference>
<name>C7P830_METFA</name>
<dbReference type="InterPro" id="IPR038695">
    <property type="entry name" value="Saro_0823-like_sf"/>
</dbReference>
<dbReference type="EMBL" id="CP001696">
    <property type="protein sequence ID" value="ACV24712.1"/>
    <property type="molecule type" value="Genomic_DNA"/>
</dbReference>
<dbReference type="AlphaFoldDB" id="C7P830"/>
<keyword evidence="2" id="KW-1185">Reference proteome</keyword>
<dbReference type="Pfam" id="PF02643">
    <property type="entry name" value="DUF192"/>
    <property type="match status" value="1"/>
</dbReference>
<proteinExistence type="predicted"/>
<gene>
    <name evidence="1" type="ordered locus">Mefer_0894</name>
</gene>
<evidence type="ECO:0008006" key="3">
    <source>
        <dbReference type="Google" id="ProtNLM"/>
    </source>
</evidence>
<reference evidence="1" key="1">
    <citation type="submission" date="2009-08" db="EMBL/GenBank/DDBJ databases">
        <title>Complete sequence of chromosome of Methanocaldococcus fervens AG86.</title>
        <authorList>
            <consortium name="US DOE Joint Genome Institute"/>
            <person name="Lucas S."/>
            <person name="Copeland A."/>
            <person name="Lapidus A."/>
            <person name="Glavina del Rio T."/>
            <person name="Tice H."/>
            <person name="Bruce D."/>
            <person name="Goodwin L."/>
            <person name="Pitluck S."/>
            <person name="Chertkov O."/>
            <person name="Detter J.C."/>
            <person name="Han C."/>
            <person name="Tapia R."/>
            <person name="Larimer F."/>
            <person name="Land M."/>
            <person name="Hauser L."/>
            <person name="Kyrpides N."/>
            <person name="Ovchinnikova G."/>
            <person name="Lupa-Sieprawska M."/>
            <person name="Whitman W.B."/>
        </authorList>
    </citation>
    <scope>NUCLEOTIDE SEQUENCE [LARGE SCALE GENOMIC DNA]</scope>
    <source>
        <strain evidence="1">AG86</strain>
    </source>
</reference>
<sequence length="114" mass="13630">MQNNKIKKVKIKNLEFDVVLADNFIKRAFGLMLRDIGDKAMLFLYKRRKIAMHTFFMLYPIDVVFIDKDKVVEAVRLKPWKSYKCKNYSTAMLEFKCRDVNLDELIGEKVEFIR</sequence>
<accession>C7P830</accession>
<dbReference type="PANTHER" id="PTHR37953">
    <property type="entry name" value="UPF0127 PROTEIN MJ1496"/>
    <property type="match status" value="1"/>
</dbReference>
<dbReference type="HOGENOM" id="CLU_097039_4_2_2"/>
<dbReference type="OrthoDB" id="64208at2157"/>
<dbReference type="InterPro" id="IPR003795">
    <property type="entry name" value="DUF192"/>
</dbReference>
<dbReference type="STRING" id="573064.Mefer_0894"/>
<dbReference type="Gene3D" id="2.60.120.1140">
    <property type="entry name" value="Protein of unknown function DUF192"/>
    <property type="match status" value="1"/>
</dbReference>
<dbReference type="Proteomes" id="UP000001495">
    <property type="component" value="Chromosome"/>
</dbReference>
<protein>
    <recommendedName>
        <fullName evidence="3">DUF192 domain-containing protein</fullName>
    </recommendedName>
</protein>